<comment type="similarity">
    <text evidence="1">Belongs to the sigma-70 factor family. ECF subfamily.</text>
</comment>
<keyword evidence="4" id="KW-0804">Transcription</keyword>
<protein>
    <submittedName>
        <fullName evidence="7">Sigma-70 family RNA polymerase sigma factor</fullName>
    </submittedName>
</protein>
<keyword evidence="3" id="KW-0731">Sigma factor</keyword>
<dbReference type="InterPro" id="IPR036388">
    <property type="entry name" value="WH-like_DNA-bd_sf"/>
</dbReference>
<dbReference type="InterPro" id="IPR007627">
    <property type="entry name" value="RNA_pol_sigma70_r2"/>
</dbReference>
<dbReference type="Gene3D" id="1.10.10.10">
    <property type="entry name" value="Winged helix-like DNA-binding domain superfamily/Winged helix DNA-binding domain"/>
    <property type="match status" value="1"/>
</dbReference>
<dbReference type="PANTHER" id="PTHR43133">
    <property type="entry name" value="RNA POLYMERASE ECF-TYPE SIGMA FACTO"/>
    <property type="match status" value="1"/>
</dbReference>
<feature type="domain" description="RNA polymerase sigma factor 70 region 4 type 2" evidence="6">
    <location>
        <begin position="129"/>
        <end position="178"/>
    </location>
</feature>
<name>A0AAJ6BG52_9BACT</name>
<dbReference type="SUPFAM" id="SSF88659">
    <property type="entry name" value="Sigma3 and sigma4 domains of RNA polymerase sigma factors"/>
    <property type="match status" value="1"/>
</dbReference>
<accession>A0AAJ6BG52</accession>
<dbReference type="NCBIfam" id="TIGR02937">
    <property type="entry name" value="sigma70-ECF"/>
    <property type="match status" value="1"/>
</dbReference>
<dbReference type="Gene3D" id="1.10.1740.10">
    <property type="match status" value="1"/>
</dbReference>
<evidence type="ECO:0000313" key="7">
    <source>
        <dbReference type="EMBL" id="WEK36350.1"/>
    </source>
</evidence>
<dbReference type="GO" id="GO:0003677">
    <property type="term" value="F:DNA binding"/>
    <property type="evidence" value="ECO:0007669"/>
    <property type="project" value="InterPro"/>
</dbReference>
<dbReference type="Proteomes" id="UP001220610">
    <property type="component" value="Chromosome"/>
</dbReference>
<dbReference type="InterPro" id="IPR013325">
    <property type="entry name" value="RNA_pol_sigma_r2"/>
</dbReference>
<dbReference type="GO" id="GO:0016987">
    <property type="term" value="F:sigma factor activity"/>
    <property type="evidence" value="ECO:0007669"/>
    <property type="project" value="UniProtKB-KW"/>
</dbReference>
<dbReference type="PANTHER" id="PTHR43133:SF46">
    <property type="entry name" value="RNA POLYMERASE SIGMA-70 FACTOR ECF SUBFAMILY"/>
    <property type="match status" value="1"/>
</dbReference>
<dbReference type="GO" id="GO:0006352">
    <property type="term" value="P:DNA-templated transcription initiation"/>
    <property type="evidence" value="ECO:0007669"/>
    <property type="project" value="InterPro"/>
</dbReference>
<keyword evidence="2" id="KW-0805">Transcription regulation</keyword>
<dbReference type="InterPro" id="IPR039425">
    <property type="entry name" value="RNA_pol_sigma-70-like"/>
</dbReference>
<dbReference type="InterPro" id="IPR013324">
    <property type="entry name" value="RNA_pol_sigma_r3/r4-like"/>
</dbReference>
<dbReference type="Pfam" id="PF04542">
    <property type="entry name" value="Sigma70_r2"/>
    <property type="match status" value="1"/>
</dbReference>
<dbReference type="AlphaFoldDB" id="A0AAJ6BG52"/>
<evidence type="ECO:0000259" key="5">
    <source>
        <dbReference type="Pfam" id="PF04542"/>
    </source>
</evidence>
<evidence type="ECO:0000313" key="8">
    <source>
        <dbReference type="Proteomes" id="UP001220610"/>
    </source>
</evidence>
<organism evidence="7 8">
    <name type="scientific">Candidatus Pseudobacter hemicellulosilyticus</name>
    <dbReference type="NCBI Taxonomy" id="3121375"/>
    <lineage>
        <taxon>Bacteria</taxon>
        <taxon>Pseudomonadati</taxon>
        <taxon>Bacteroidota</taxon>
        <taxon>Chitinophagia</taxon>
        <taxon>Chitinophagales</taxon>
        <taxon>Chitinophagaceae</taxon>
        <taxon>Pseudobacter</taxon>
    </lineage>
</organism>
<evidence type="ECO:0000256" key="1">
    <source>
        <dbReference type="ARBA" id="ARBA00010641"/>
    </source>
</evidence>
<evidence type="ECO:0000256" key="3">
    <source>
        <dbReference type="ARBA" id="ARBA00023082"/>
    </source>
</evidence>
<evidence type="ECO:0000256" key="4">
    <source>
        <dbReference type="ARBA" id="ARBA00023163"/>
    </source>
</evidence>
<proteinExistence type="inferred from homology"/>
<dbReference type="InterPro" id="IPR013249">
    <property type="entry name" value="RNA_pol_sigma70_r4_t2"/>
</dbReference>
<dbReference type="EMBL" id="CP119311">
    <property type="protein sequence ID" value="WEK36350.1"/>
    <property type="molecule type" value="Genomic_DNA"/>
</dbReference>
<evidence type="ECO:0000256" key="2">
    <source>
        <dbReference type="ARBA" id="ARBA00023015"/>
    </source>
</evidence>
<dbReference type="SUPFAM" id="SSF88946">
    <property type="entry name" value="Sigma2 domain of RNA polymerase sigma factors"/>
    <property type="match status" value="1"/>
</dbReference>
<dbReference type="InterPro" id="IPR014284">
    <property type="entry name" value="RNA_pol_sigma-70_dom"/>
</dbReference>
<sequence length="194" mass="22362">MAQRTSQQQPEISDLIGRIRQDDATAFEQLYTLMWEPLYVFALKRLGATADAEDVVQEVFTNIWLRRHSLQINATVEAYLFTAVRYQTINQLRRILQSPEKLDQVNEAILPSTEAAFRNLLARETAAIINREVEQLPGKMREIYLLSVEQNRSVAEIATGLELSEQTVRNQLNLARTRIRKSLRAAYMLLVFPL</sequence>
<dbReference type="Pfam" id="PF08281">
    <property type="entry name" value="Sigma70_r4_2"/>
    <property type="match status" value="1"/>
</dbReference>
<feature type="domain" description="RNA polymerase sigma-70 region 2" evidence="5">
    <location>
        <begin position="38"/>
        <end position="94"/>
    </location>
</feature>
<evidence type="ECO:0000259" key="6">
    <source>
        <dbReference type="Pfam" id="PF08281"/>
    </source>
</evidence>
<reference evidence="7" key="1">
    <citation type="submission" date="2023-03" db="EMBL/GenBank/DDBJ databases">
        <title>Andean soil-derived lignocellulolytic bacterial consortium as a source of novel taxa and putative plastic-active enzymes.</title>
        <authorList>
            <person name="Diaz-Garcia L."/>
            <person name="Chuvochina M."/>
            <person name="Feuerriegel G."/>
            <person name="Bunk B."/>
            <person name="Sproer C."/>
            <person name="Streit W.R."/>
            <person name="Rodriguez L.M."/>
            <person name="Overmann J."/>
            <person name="Jimenez D.J."/>
        </authorList>
    </citation>
    <scope>NUCLEOTIDE SEQUENCE</scope>
    <source>
        <strain evidence="7">MAG 7</strain>
    </source>
</reference>
<gene>
    <name evidence="7" type="ORF">P0Y53_02455</name>
</gene>